<keyword evidence="3" id="KW-1185">Reference proteome</keyword>
<feature type="transmembrane region" description="Helical" evidence="1">
    <location>
        <begin position="60"/>
        <end position="78"/>
    </location>
</feature>
<evidence type="ECO:0000313" key="3">
    <source>
        <dbReference type="Proteomes" id="UP001177744"/>
    </source>
</evidence>
<feature type="non-terminal residue" evidence="2">
    <location>
        <position position="270"/>
    </location>
</feature>
<gene>
    <name evidence="2" type="ORF">QTO34_001255</name>
</gene>
<name>A0AA40LM45_CNENI</name>
<comment type="caution">
    <text evidence="2">The sequence shown here is derived from an EMBL/GenBank/DDBJ whole genome shotgun (WGS) entry which is preliminary data.</text>
</comment>
<keyword evidence="1" id="KW-0472">Membrane</keyword>
<evidence type="ECO:0000313" key="2">
    <source>
        <dbReference type="EMBL" id="KAK1338145.1"/>
    </source>
</evidence>
<proteinExistence type="predicted"/>
<feature type="transmembrane region" description="Helical" evidence="1">
    <location>
        <begin position="108"/>
        <end position="134"/>
    </location>
</feature>
<protein>
    <submittedName>
        <fullName evidence="2">Uncharacterized protein</fullName>
    </submittedName>
</protein>
<accession>A0AA40LM45</accession>
<dbReference type="EMBL" id="JAULJE010000010">
    <property type="protein sequence ID" value="KAK1338145.1"/>
    <property type="molecule type" value="Genomic_DNA"/>
</dbReference>
<sequence length="270" mass="29257">MADRPPRVPPPSLPPPNRGRSGVMLPVVNVGLLLGVLLSFSINCSGNFTLPYNNGHPKLLAGWFLICGVAVYSHWSIAANSTRGPCSLERLTIFMLQKHRWVRTKRNLLTAVAPTAMMISTCGVLQNILLYPFFFYAGNGSLNVEVTQLACGMVKALNATSRAIQGINQELSQILEAQCTNFRIRTLAGSLSVTCRDWAKTGSPVPPAAPAFHSRSSWPRCACCGLAPSQSRSGEARAATAVLASHEPCIWHPVYNSQDLETAQVSISRR</sequence>
<reference evidence="2" key="1">
    <citation type="submission" date="2023-06" db="EMBL/GenBank/DDBJ databases">
        <title>Reference genome for the Northern bat (Eptesicus nilssonii), a most northern bat species.</title>
        <authorList>
            <person name="Laine V.N."/>
            <person name="Pulliainen A.T."/>
            <person name="Lilley T.M."/>
        </authorList>
    </citation>
    <scope>NUCLEOTIDE SEQUENCE</scope>
    <source>
        <strain evidence="2">BLF_Eptnil</strain>
        <tissue evidence="2">Kidney</tissue>
    </source>
</reference>
<keyword evidence="1" id="KW-1133">Transmembrane helix</keyword>
<evidence type="ECO:0000256" key="1">
    <source>
        <dbReference type="SAM" id="Phobius"/>
    </source>
</evidence>
<dbReference type="AlphaFoldDB" id="A0AA40LM45"/>
<organism evidence="2 3">
    <name type="scientific">Cnephaeus nilssonii</name>
    <name type="common">Northern bat</name>
    <name type="synonym">Eptesicus nilssonii</name>
    <dbReference type="NCBI Taxonomy" id="3371016"/>
    <lineage>
        <taxon>Eukaryota</taxon>
        <taxon>Metazoa</taxon>
        <taxon>Chordata</taxon>
        <taxon>Craniata</taxon>
        <taxon>Vertebrata</taxon>
        <taxon>Euteleostomi</taxon>
        <taxon>Mammalia</taxon>
        <taxon>Eutheria</taxon>
        <taxon>Laurasiatheria</taxon>
        <taxon>Chiroptera</taxon>
        <taxon>Yangochiroptera</taxon>
        <taxon>Vespertilionidae</taxon>
        <taxon>Cnephaeus</taxon>
    </lineage>
</organism>
<dbReference type="Proteomes" id="UP001177744">
    <property type="component" value="Unassembled WGS sequence"/>
</dbReference>
<feature type="transmembrane region" description="Helical" evidence="1">
    <location>
        <begin position="21"/>
        <end position="40"/>
    </location>
</feature>
<keyword evidence="1" id="KW-0812">Transmembrane</keyword>